<sequence length="115" mass="12589">MHNPYSDLSSDPVERAKSLFVHYFQISNNGQLNSDNVAEIASAVDAVIDAVIEQLPDSRIKRLEAQLASLSRSHKEALGKLEKANLALIGSLSELPPESVEVIDQLTEEISDFLS</sequence>
<evidence type="ECO:0000313" key="1">
    <source>
        <dbReference type="EMBL" id="BAY55258.1"/>
    </source>
</evidence>
<dbReference type="AlphaFoldDB" id="A0A1Z4JF08"/>
<gene>
    <name evidence="1" type="ORF">NIES2135_20810</name>
</gene>
<organism evidence="1 2">
    <name type="scientific">Leptolyngbya boryana NIES-2135</name>
    <dbReference type="NCBI Taxonomy" id="1973484"/>
    <lineage>
        <taxon>Bacteria</taxon>
        <taxon>Bacillati</taxon>
        <taxon>Cyanobacteriota</taxon>
        <taxon>Cyanophyceae</taxon>
        <taxon>Leptolyngbyales</taxon>
        <taxon>Leptolyngbyaceae</taxon>
        <taxon>Leptolyngbya group</taxon>
        <taxon>Leptolyngbya</taxon>
    </lineage>
</organism>
<protein>
    <submittedName>
        <fullName evidence="1">Uncharacterized protein</fullName>
    </submittedName>
</protein>
<name>A0A1Z4JF08_LEPBY</name>
<accession>A0A1Z4JF08</accession>
<reference evidence="1 2" key="1">
    <citation type="submission" date="2017-06" db="EMBL/GenBank/DDBJ databases">
        <title>Genome sequencing of cyanobaciteial culture collection at National Institute for Environmental Studies (NIES).</title>
        <authorList>
            <person name="Hirose Y."/>
            <person name="Shimura Y."/>
            <person name="Fujisawa T."/>
            <person name="Nakamura Y."/>
            <person name="Kawachi M."/>
        </authorList>
    </citation>
    <scope>NUCLEOTIDE SEQUENCE [LARGE SCALE GENOMIC DNA]</scope>
    <source>
        <strain evidence="1 2">NIES-2135</strain>
    </source>
</reference>
<keyword evidence="2" id="KW-1185">Reference proteome</keyword>
<dbReference type="Proteomes" id="UP000217895">
    <property type="component" value="Chromosome"/>
</dbReference>
<proteinExistence type="predicted"/>
<dbReference type="EMBL" id="AP018203">
    <property type="protein sequence ID" value="BAY55258.1"/>
    <property type="molecule type" value="Genomic_DNA"/>
</dbReference>
<evidence type="ECO:0000313" key="2">
    <source>
        <dbReference type="Proteomes" id="UP000217895"/>
    </source>
</evidence>